<keyword evidence="2" id="KW-1185">Reference proteome</keyword>
<accession>A0AAD4N5Z5</accession>
<dbReference type="AlphaFoldDB" id="A0AAD4N5Z5"/>
<evidence type="ECO:0000313" key="1">
    <source>
        <dbReference type="EMBL" id="KAI1718058.1"/>
    </source>
</evidence>
<gene>
    <name evidence="1" type="ORF">DdX_06472</name>
</gene>
<sequence length="215" mass="23652">MSTIECNICIETKIGDSMAHIGIEVTFKNGTLSTTVTGIGSPTEIHVKSGPGKQVISLASDNEDTSQTQQRATESNQQTEITARVAENLPTNPLENSLTLDGETSFETGSNFSSAETELAIAVSTLSNQAETYEYMQNEPQASLEQVDVLQREQVDVVVPSVSDESEWMLQNFGYVRRSCRARNPPPSFNAASPSFMKMRSKCTRKEKMVRSRKC</sequence>
<organism evidence="1 2">
    <name type="scientific">Ditylenchus destructor</name>
    <dbReference type="NCBI Taxonomy" id="166010"/>
    <lineage>
        <taxon>Eukaryota</taxon>
        <taxon>Metazoa</taxon>
        <taxon>Ecdysozoa</taxon>
        <taxon>Nematoda</taxon>
        <taxon>Chromadorea</taxon>
        <taxon>Rhabditida</taxon>
        <taxon>Tylenchina</taxon>
        <taxon>Tylenchomorpha</taxon>
        <taxon>Sphaerularioidea</taxon>
        <taxon>Anguinidae</taxon>
        <taxon>Anguininae</taxon>
        <taxon>Ditylenchus</taxon>
    </lineage>
</organism>
<protein>
    <submittedName>
        <fullName evidence="1">Uncharacterized protein</fullName>
    </submittedName>
</protein>
<evidence type="ECO:0000313" key="2">
    <source>
        <dbReference type="Proteomes" id="UP001201812"/>
    </source>
</evidence>
<reference evidence="1" key="1">
    <citation type="submission" date="2022-01" db="EMBL/GenBank/DDBJ databases">
        <title>Genome Sequence Resource for Two Populations of Ditylenchus destructor, the Migratory Endoparasitic Phytonematode.</title>
        <authorList>
            <person name="Zhang H."/>
            <person name="Lin R."/>
            <person name="Xie B."/>
        </authorList>
    </citation>
    <scope>NUCLEOTIDE SEQUENCE</scope>
    <source>
        <strain evidence="1">BazhouSP</strain>
    </source>
</reference>
<comment type="caution">
    <text evidence="1">The sequence shown here is derived from an EMBL/GenBank/DDBJ whole genome shotgun (WGS) entry which is preliminary data.</text>
</comment>
<dbReference type="Proteomes" id="UP001201812">
    <property type="component" value="Unassembled WGS sequence"/>
</dbReference>
<proteinExistence type="predicted"/>
<name>A0AAD4N5Z5_9BILA</name>
<dbReference type="EMBL" id="JAKKPZ010000008">
    <property type="protein sequence ID" value="KAI1718058.1"/>
    <property type="molecule type" value="Genomic_DNA"/>
</dbReference>